<dbReference type="AlphaFoldDB" id="A0A6G9XMA9"/>
<protein>
    <submittedName>
        <fullName evidence="6">Sigma-70 family RNA polymerase sigma factor</fullName>
    </submittedName>
</protein>
<dbReference type="Pfam" id="PF00140">
    <property type="entry name" value="Sigma70_r1_2"/>
    <property type="match status" value="1"/>
</dbReference>
<dbReference type="InterPro" id="IPR013324">
    <property type="entry name" value="RNA_pol_sigma_r3/r4-like"/>
</dbReference>
<dbReference type="InterPro" id="IPR000943">
    <property type="entry name" value="RNA_pol_sigma70"/>
</dbReference>
<evidence type="ECO:0000313" key="6">
    <source>
        <dbReference type="EMBL" id="QIS02003.1"/>
    </source>
</evidence>
<dbReference type="InterPro" id="IPR013325">
    <property type="entry name" value="RNA_pol_sigma_r2"/>
</dbReference>
<dbReference type="InterPro" id="IPR050239">
    <property type="entry name" value="Sigma-70_RNA_pol_init_factors"/>
</dbReference>
<evidence type="ECO:0000256" key="3">
    <source>
        <dbReference type="ARBA" id="ARBA00023125"/>
    </source>
</evidence>
<evidence type="ECO:0000256" key="2">
    <source>
        <dbReference type="ARBA" id="ARBA00023082"/>
    </source>
</evidence>
<dbReference type="InterPro" id="IPR009042">
    <property type="entry name" value="RNA_pol_sigma70_r1_2"/>
</dbReference>
<evidence type="ECO:0000313" key="7">
    <source>
        <dbReference type="Proteomes" id="UP000501705"/>
    </source>
</evidence>
<dbReference type="InterPro" id="IPR007627">
    <property type="entry name" value="RNA_pol_sigma70_r2"/>
</dbReference>
<dbReference type="EMBL" id="CP046171">
    <property type="protein sequence ID" value="QIS02003.1"/>
    <property type="molecule type" value="Genomic_DNA"/>
</dbReference>
<keyword evidence="2" id="KW-0731">Sigma factor</keyword>
<dbReference type="RefSeq" id="WP_167461106.1">
    <property type="nucleotide sequence ID" value="NZ_CP046171.1"/>
</dbReference>
<keyword evidence="1" id="KW-0805">Transcription regulation</keyword>
<dbReference type="GO" id="GO:0006352">
    <property type="term" value="P:DNA-templated transcription initiation"/>
    <property type="evidence" value="ECO:0007669"/>
    <property type="project" value="InterPro"/>
</dbReference>
<accession>A0A6G9XMA9</accession>
<dbReference type="InterPro" id="IPR007624">
    <property type="entry name" value="RNA_pol_sigma70_r3"/>
</dbReference>
<dbReference type="SUPFAM" id="SSF88946">
    <property type="entry name" value="Sigma2 domain of RNA polymerase sigma factors"/>
    <property type="match status" value="1"/>
</dbReference>
<feature type="domain" description="RNA polymerase sigma-70" evidence="5">
    <location>
        <begin position="276"/>
        <end position="302"/>
    </location>
</feature>
<dbReference type="GO" id="GO:0003677">
    <property type="term" value="F:DNA binding"/>
    <property type="evidence" value="ECO:0007669"/>
    <property type="project" value="UniProtKB-KW"/>
</dbReference>
<organism evidence="6 7">
    <name type="scientific">Nocardia brasiliensis</name>
    <dbReference type="NCBI Taxonomy" id="37326"/>
    <lineage>
        <taxon>Bacteria</taxon>
        <taxon>Bacillati</taxon>
        <taxon>Actinomycetota</taxon>
        <taxon>Actinomycetes</taxon>
        <taxon>Mycobacteriales</taxon>
        <taxon>Nocardiaceae</taxon>
        <taxon>Nocardia</taxon>
    </lineage>
</organism>
<name>A0A6G9XMA9_NOCBR</name>
<dbReference type="NCBIfam" id="TIGR02937">
    <property type="entry name" value="sigma70-ECF"/>
    <property type="match status" value="1"/>
</dbReference>
<evidence type="ECO:0000256" key="1">
    <source>
        <dbReference type="ARBA" id="ARBA00023015"/>
    </source>
</evidence>
<dbReference type="CDD" id="cd06171">
    <property type="entry name" value="Sigma70_r4"/>
    <property type="match status" value="1"/>
</dbReference>
<gene>
    <name evidence="6" type="ORF">F5X71_06470</name>
</gene>
<dbReference type="PROSITE" id="PS00716">
    <property type="entry name" value="SIGMA70_2"/>
    <property type="match status" value="1"/>
</dbReference>
<dbReference type="Pfam" id="PF04542">
    <property type="entry name" value="Sigma70_r2"/>
    <property type="match status" value="1"/>
</dbReference>
<proteinExistence type="predicted"/>
<evidence type="ECO:0000259" key="5">
    <source>
        <dbReference type="PROSITE" id="PS00716"/>
    </source>
</evidence>
<dbReference type="SUPFAM" id="SSF88659">
    <property type="entry name" value="Sigma3 and sigma4 domains of RNA polymerase sigma factors"/>
    <property type="match status" value="2"/>
</dbReference>
<dbReference type="PANTHER" id="PTHR30603">
    <property type="entry name" value="RNA POLYMERASE SIGMA FACTOR RPO"/>
    <property type="match status" value="1"/>
</dbReference>
<dbReference type="InterPro" id="IPR036388">
    <property type="entry name" value="WH-like_DNA-bd_sf"/>
</dbReference>
<sequence>MTTYCTARPAPLSGTVSEDPIKDYLRLIGRTPLLTATQEVELATRIEAGVHAEQRLAEEHELDAAERRVLRRRVAEGQRAKDHMVEANLRLVVSIAKRYPLPTGMSLLDLVQEGTLGMMRAVEKFDHHRGLKFSTYATWWIKQGIGRALADQGRTIRIPVHVVEVLNRVTRAQRALTQQLGRAATAAELAAELDLTEDKVREVLDYAREPISLHTPMGDDAGEFGELIADTAPDPAEVALATSVRGHLDKVLAGLAAREAEVLALRFGLHGGDPKSLDEIGKVYGVSRERARQIEAKGLAKLRQATRARALEGLLG</sequence>
<dbReference type="PRINTS" id="PR00046">
    <property type="entry name" value="SIGMA70FCT"/>
</dbReference>
<evidence type="ECO:0000256" key="4">
    <source>
        <dbReference type="ARBA" id="ARBA00023163"/>
    </source>
</evidence>
<dbReference type="Gene3D" id="1.10.10.10">
    <property type="entry name" value="Winged helix-like DNA-binding domain superfamily/Winged helix DNA-binding domain"/>
    <property type="match status" value="2"/>
</dbReference>
<dbReference type="InterPro" id="IPR007630">
    <property type="entry name" value="RNA_pol_sigma70_r4"/>
</dbReference>
<dbReference type="Proteomes" id="UP000501705">
    <property type="component" value="Chromosome"/>
</dbReference>
<keyword evidence="3" id="KW-0238">DNA-binding</keyword>
<dbReference type="PANTHER" id="PTHR30603:SF59">
    <property type="entry name" value="RNA POLYMERASE PRINCIPAL SIGMA FACTOR HRDA"/>
    <property type="match status" value="1"/>
</dbReference>
<keyword evidence="4" id="KW-0804">Transcription</keyword>
<dbReference type="InterPro" id="IPR014284">
    <property type="entry name" value="RNA_pol_sigma-70_dom"/>
</dbReference>
<dbReference type="Gene3D" id="1.10.601.10">
    <property type="entry name" value="RNA Polymerase Primary Sigma Factor"/>
    <property type="match status" value="2"/>
</dbReference>
<dbReference type="Pfam" id="PF04545">
    <property type="entry name" value="Sigma70_r4"/>
    <property type="match status" value="1"/>
</dbReference>
<reference evidence="6 7" key="1">
    <citation type="journal article" date="2019" name="ACS Chem. Biol.">
        <title>Identification and Mobilization of a Cryptic Antibiotic Biosynthesis Gene Locus from a Human-Pathogenic Nocardia Isolate.</title>
        <authorList>
            <person name="Herisse M."/>
            <person name="Ishida K."/>
            <person name="Porter J.L."/>
            <person name="Howden B."/>
            <person name="Hertweck C."/>
            <person name="Stinear T.P."/>
            <person name="Pidot S.J."/>
        </authorList>
    </citation>
    <scope>NUCLEOTIDE SEQUENCE [LARGE SCALE GENOMIC DNA]</scope>
    <source>
        <strain evidence="6 7">AUSMDU00024985</strain>
    </source>
</reference>
<dbReference type="Pfam" id="PF04539">
    <property type="entry name" value="Sigma70_r3"/>
    <property type="match status" value="1"/>
</dbReference>
<dbReference type="GO" id="GO:0016987">
    <property type="term" value="F:sigma factor activity"/>
    <property type="evidence" value="ECO:0007669"/>
    <property type="project" value="UniProtKB-KW"/>
</dbReference>